<organism evidence="1 2">
    <name type="scientific">Microvirga tunisiensis</name>
    <dbReference type="NCBI Taxonomy" id="2108360"/>
    <lineage>
        <taxon>Bacteria</taxon>
        <taxon>Pseudomonadati</taxon>
        <taxon>Pseudomonadota</taxon>
        <taxon>Alphaproteobacteria</taxon>
        <taxon>Hyphomicrobiales</taxon>
        <taxon>Methylobacteriaceae</taxon>
        <taxon>Microvirga</taxon>
    </lineage>
</organism>
<dbReference type="Proteomes" id="UP000403266">
    <property type="component" value="Unassembled WGS sequence"/>
</dbReference>
<reference evidence="1 2" key="1">
    <citation type="journal article" date="2019" name="Syst. Appl. Microbiol.">
        <title>Microvirga tunisiensis sp. nov., a root nodule symbiotic bacterium isolated from Lupinus micranthus and L. luteus grown in Northern Tunisia.</title>
        <authorList>
            <person name="Msaddak A."/>
            <person name="Rejili M."/>
            <person name="Duran D."/>
            <person name="Mars M."/>
            <person name="Palacios J.M."/>
            <person name="Ruiz-Argueso T."/>
            <person name="Rey L."/>
            <person name="Imperial J."/>
        </authorList>
    </citation>
    <scope>NUCLEOTIDE SEQUENCE [LARGE SCALE GENOMIC DNA]</scope>
    <source>
        <strain evidence="1 2">Lmie10</strain>
    </source>
</reference>
<evidence type="ECO:0000313" key="2">
    <source>
        <dbReference type="Proteomes" id="UP000403266"/>
    </source>
</evidence>
<keyword evidence="2" id="KW-1185">Reference proteome</keyword>
<accession>A0A5N7MQJ9</accession>
<proteinExistence type="predicted"/>
<dbReference type="AlphaFoldDB" id="A0A5N7MQJ9"/>
<dbReference type="RefSeq" id="WP_152714678.1">
    <property type="nucleotide sequence ID" value="NZ_VOSJ01000172.1"/>
</dbReference>
<evidence type="ECO:0000313" key="1">
    <source>
        <dbReference type="EMBL" id="MPR28384.1"/>
    </source>
</evidence>
<dbReference type="EMBL" id="VOSK01000141">
    <property type="protein sequence ID" value="MPR28384.1"/>
    <property type="molecule type" value="Genomic_DNA"/>
</dbReference>
<name>A0A5N7MQJ9_9HYPH</name>
<comment type="caution">
    <text evidence="1">The sequence shown here is derived from an EMBL/GenBank/DDBJ whole genome shotgun (WGS) entry which is preliminary data.</text>
</comment>
<protein>
    <submittedName>
        <fullName evidence="1">Uncharacterized protein</fullName>
    </submittedName>
</protein>
<gene>
    <name evidence="1" type="ORF">FS320_25350</name>
</gene>
<sequence length="101" mass="11466">MPHSSAAHEPFAPLTQAACYPDDLLDEIQTALAALADVEVRFEIDRKHIAAWTGPDSLQKRFGAQLEQRHQREREPYVQRLSDLQHRTMRIMALQNTGSAT</sequence>
<dbReference type="OrthoDB" id="8020547at2"/>